<dbReference type="GeneID" id="10973790"/>
<dbReference type="SUPFAM" id="SSF57625">
    <property type="entry name" value="Invertebrate chitin-binding proteins"/>
    <property type="match status" value="1"/>
</dbReference>
<dbReference type="RefSeq" id="YP_001649088.1">
    <property type="nucleotide sequence ID" value="NC_010240.1"/>
</dbReference>
<dbReference type="Gene3D" id="2.170.140.10">
    <property type="entry name" value="Chitin binding domain"/>
    <property type="match status" value="1"/>
</dbReference>
<name>A9YMU8_9BBAC</name>
<feature type="domain" description="Chitin-binding type-2" evidence="1">
    <location>
        <begin position="38"/>
        <end position="92"/>
    </location>
</feature>
<keyword evidence="3" id="KW-1185">Reference proteome</keyword>
<dbReference type="PROSITE" id="PS50940">
    <property type="entry name" value="CHIT_BIND_II"/>
    <property type="match status" value="1"/>
</dbReference>
<dbReference type="GO" id="GO:0008061">
    <property type="term" value="F:chitin binding"/>
    <property type="evidence" value="ECO:0007669"/>
    <property type="project" value="InterPro"/>
</dbReference>
<dbReference type="Proteomes" id="UP000203266">
    <property type="component" value="Segment"/>
</dbReference>
<dbReference type="Pfam" id="PF01607">
    <property type="entry name" value="CBM_14"/>
    <property type="match status" value="1"/>
</dbReference>
<protein>
    <recommendedName>
        <fullName evidence="1">Chitin-binding type-2 domain-containing protein</fullName>
    </recommendedName>
</protein>
<evidence type="ECO:0000313" key="3">
    <source>
        <dbReference type="Proteomes" id="UP000203266"/>
    </source>
</evidence>
<dbReference type="SMART" id="SM00494">
    <property type="entry name" value="ChtBD2"/>
    <property type="match status" value="1"/>
</dbReference>
<accession>A9YMU8</accession>
<sequence length="100" mass="11106">MFLLVLIIIVVVVIIGVVLTSNSGDKNNENFEEEDNKFKLCPPGVVGFVADPTNCSSFYFCPIELYHLCVDGKVFDIESETCMDKNVIDCGDRPYTPPPI</sequence>
<evidence type="ECO:0000259" key="1">
    <source>
        <dbReference type="PROSITE" id="PS50940"/>
    </source>
</evidence>
<evidence type="ECO:0000313" key="2">
    <source>
        <dbReference type="EMBL" id="ABY47797.1"/>
    </source>
</evidence>
<dbReference type="OrthoDB" id="29192at10239"/>
<reference evidence="2 3" key="1">
    <citation type="journal article" date="2008" name="Virus Genes">
        <title>Genomic sequence analysis of a granulovirus isolated from the Old World bollworm, Helicoverpa armigera.</title>
        <authorList>
            <person name="Harrison R.L."/>
            <person name="Popham H.J."/>
        </authorList>
    </citation>
    <scope>NUCLEOTIDE SEQUENCE [LARGE SCALE GENOMIC DNA]</scope>
</reference>
<proteinExistence type="predicted"/>
<organism evidence="2 3">
    <name type="scientific">Helicoverpa armigera granulovirus</name>
    <dbReference type="NCBI Taxonomy" id="489830"/>
    <lineage>
        <taxon>Viruses</taxon>
        <taxon>Viruses incertae sedis</taxon>
        <taxon>Naldaviricetes</taxon>
        <taxon>Lefavirales</taxon>
        <taxon>Baculoviridae</taxon>
        <taxon>Betabaculovirus</taxon>
        <taxon>Betabaculovirus helarmigerae</taxon>
    </lineage>
</organism>
<dbReference type="InterPro" id="IPR002557">
    <property type="entry name" value="Chitin-bd_dom"/>
</dbReference>
<dbReference type="CAZy" id="CBM14">
    <property type="family name" value="Carbohydrate-Binding Module Family 14"/>
</dbReference>
<dbReference type="EMBL" id="EU255577">
    <property type="protein sequence ID" value="ABY47797.1"/>
    <property type="molecule type" value="Genomic_DNA"/>
</dbReference>
<dbReference type="GO" id="GO:0005576">
    <property type="term" value="C:extracellular region"/>
    <property type="evidence" value="ECO:0007669"/>
    <property type="project" value="InterPro"/>
</dbReference>
<dbReference type="KEGG" id="vg:10973790"/>
<dbReference type="InterPro" id="IPR036508">
    <property type="entry name" value="Chitin-bd_dom_sf"/>
</dbReference>